<dbReference type="WBParaSite" id="SVE_1583800.1">
    <property type="protein sequence ID" value="SVE_1583800.1"/>
    <property type="gene ID" value="SVE_1583800"/>
</dbReference>
<evidence type="ECO:0000313" key="2">
    <source>
        <dbReference type="Proteomes" id="UP000035680"/>
    </source>
</evidence>
<reference evidence="3" key="2">
    <citation type="submission" date="2015-08" db="UniProtKB">
        <authorList>
            <consortium name="WormBaseParasite"/>
        </authorList>
    </citation>
    <scope>IDENTIFICATION</scope>
</reference>
<protein>
    <submittedName>
        <fullName evidence="3">Regulator of chromosome condensation domain-containing protein</fullName>
    </submittedName>
</protein>
<dbReference type="InterPro" id="IPR051984">
    <property type="entry name" value="Alsin"/>
</dbReference>
<dbReference type="PANTHER" id="PTHR46089:SF4">
    <property type="entry name" value="VPS9 DOMAIN-CONTAINING PROTEIN"/>
    <property type="match status" value="1"/>
</dbReference>
<dbReference type="InterPro" id="IPR009091">
    <property type="entry name" value="RCC1/BLIP-II"/>
</dbReference>
<proteinExistence type="predicted"/>
<dbReference type="STRING" id="75913.A0A0K0FU26"/>
<dbReference type="Gene3D" id="2.130.10.30">
    <property type="entry name" value="Regulator of chromosome condensation 1/beta-lactamase-inhibitor protein II"/>
    <property type="match status" value="1"/>
</dbReference>
<organism evidence="2 3">
    <name type="scientific">Strongyloides venezuelensis</name>
    <name type="common">Threadworm</name>
    <dbReference type="NCBI Taxonomy" id="75913"/>
    <lineage>
        <taxon>Eukaryota</taxon>
        <taxon>Metazoa</taxon>
        <taxon>Ecdysozoa</taxon>
        <taxon>Nematoda</taxon>
        <taxon>Chromadorea</taxon>
        <taxon>Rhabditida</taxon>
        <taxon>Tylenchina</taxon>
        <taxon>Panagrolaimomorpha</taxon>
        <taxon>Strongyloidoidea</taxon>
        <taxon>Strongyloididae</taxon>
        <taxon>Strongyloides</taxon>
    </lineage>
</organism>
<dbReference type="PROSITE" id="PS50012">
    <property type="entry name" value="RCC1_3"/>
    <property type="match status" value="2"/>
</dbReference>
<dbReference type="InterPro" id="IPR000408">
    <property type="entry name" value="Reg_chr_condens"/>
</dbReference>
<keyword evidence="2" id="KW-1185">Reference proteome</keyword>
<sequence>MKLFLYTWDDGAIKEVEDNDKIINTTFKSYTLIDGCLYDGSEKVFNELPKITSYYSHLGKVFIFNEKMNKIFYWKNECWKEIKFVTNIKNYDHDVDKDLEKNIIFIKKLVISKDTGCCFDKYGKLWSFEIEKLNIDTTIECVFLNLGIGRSVLDIVSGNDHFVALVGKPLNEAIFKIGDDANNLYCEDDTTSDKIDQKISASKDITETVSDSSILKEKTMLRRESEKLFSWKPFCNKKQLERHNTIDATTLNQLNGISFDMPKDINRFTTQFCFVSLQNIVKNNDSSEFSIGNSEDSVFTPDVKTNRDDKILTEIFAWGNNDFGQLGCGDKFQRDTPEKINGLEDQKIIKIVSGGDHSLALTASGQLYVWGSNINGQLKQQNQEFFLTPFLFKVGYNNHIIDVDASQDSTTLLIGNTSGEDKYIIISGYDRNTVQVNIKYLKSVSGIKIEAGKGIFLKSWLETSKIVIVNNCIKYLSLIGDLTRLGGFIYESVKDKVEFINLIKNLKSNLKKLAINSGYIVGNLHKYLITGVDFNDNVVEEEMANDEFVRILLDYFWSVINCYTCGLFTNLTLGDENDNIIERLCHEYSIMSRKKHINLKKIFQLASNQLPFKKQDSYDVRDLNNENLKHDVHVIFLMISRRYI</sequence>
<dbReference type="Proteomes" id="UP000035680">
    <property type="component" value="Unassembled WGS sequence"/>
</dbReference>
<feature type="repeat" description="RCC1" evidence="1">
    <location>
        <begin position="313"/>
        <end position="364"/>
    </location>
</feature>
<dbReference type="SUPFAM" id="SSF50985">
    <property type="entry name" value="RCC1/BLIP-II"/>
    <property type="match status" value="1"/>
</dbReference>
<dbReference type="PANTHER" id="PTHR46089">
    <property type="entry name" value="ALSIN HOMOLOG"/>
    <property type="match status" value="1"/>
</dbReference>
<name>A0A0K0FU26_STRVS</name>
<dbReference type="PRINTS" id="PR00633">
    <property type="entry name" value="RCCNDNSATION"/>
</dbReference>
<reference evidence="2" key="1">
    <citation type="submission" date="2014-07" db="EMBL/GenBank/DDBJ databases">
        <authorList>
            <person name="Martin A.A"/>
            <person name="De Silva N."/>
        </authorList>
    </citation>
    <scope>NUCLEOTIDE SEQUENCE</scope>
</reference>
<accession>A0A0K0FU26</accession>
<dbReference type="AlphaFoldDB" id="A0A0K0FU26"/>
<evidence type="ECO:0000256" key="1">
    <source>
        <dbReference type="PROSITE-ProRule" id="PRU00235"/>
    </source>
</evidence>
<evidence type="ECO:0000313" key="3">
    <source>
        <dbReference type="WBParaSite" id="SVE_1583800.1"/>
    </source>
</evidence>
<feature type="repeat" description="RCC1" evidence="1">
    <location>
        <begin position="365"/>
        <end position="416"/>
    </location>
</feature>
<dbReference type="Pfam" id="PF00415">
    <property type="entry name" value="RCC1"/>
    <property type="match status" value="2"/>
</dbReference>